<protein>
    <submittedName>
        <fullName evidence="2">Uncharacterized protein LOC116212912 isoform X3</fullName>
    </submittedName>
</protein>
<evidence type="ECO:0000313" key="1">
    <source>
        <dbReference type="Proteomes" id="UP000515151"/>
    </source>
</evidence>
<dbReference type="InterPro" id="IPR018790">
    <property type="entry name" value="DUF2358"/>
</dbReference>
<sequence>MAGLSFSIRPSSLTSSPATVSFISLQIFHGMRCCCSRIPPDHAGANKHGTAGGETPQLLKIAVSGVTELLRILSPLSRAKRASSRSMKSQFLASMTSCRSSNRTMKRLILLLGSSLLEFMLKTVYLKIRLLDFEGEDAEEKFILATWKLRSYLRLPWRPLISIDGRTVYELDNNFEIVRHAESWNVSSLQAIGQIFTPNFGRSNHD</sequence>
<gene>
    <name evidence="2" type="primary">LOC116212912</name>
</gene>
<organism evidence="1 2">
    <name type="scientific">Punica granatum</name>
    <name type="common">Pomegranate</name>
    <dbReference type="NCBI Taxonomy" id="22663"/>
    <lineage>
        <taxon>Eukaryota</taxon>
        <taxon>Viridiplantae</taxon>
        <taxon>Streptophyta</taxon>
        <taxon>Embryophyta</taxon>
        <taxon>Tracheophyta</taxon>
        <taxon>Spermatophyta</taxon>
        <taxon>Magnoliopsida</taxon>
        <taxon>eudicotyledons</taxon>
        <taxon>Gunneridae</taxon>
        <taxon>Pentapetalae</taxon>
        <taxon>rosids</taxon>
        <taxon>malvids</taxon>
        <taxon>Myrtales</taxon>
        <taxon>Lythraceae</taxon>
        <taxon>Punica</taxon>
    </lineage>
</organism>
<reference evidence="2" key="2">
    <citation type="submission" date="2025-08" db="UniProtKB">
        <authorList>
            <consortium name="RefSeq"/>
        </authorList>
    </citation>
    <scope>IDENTIFICATION</scope>
    <source>
        <tissue evidence="2">Leaf</tissue>
    </source>
</reference>
<name>A0A6P8EAG7_PUNGR</name>
<evidence type="ECO:0000313" key="2">
    <source>
        <dbReference type="RefSeq" id="XP_031403519.1"/>
    </source>
</evidence>
<dbReference type="Pfam" id="PF10184">
    <property type="entry name" value="DUF2358"/>
    <property type="match status" value="1"/>
</dbReference>
<dbReference type="RefSeq" id="XP_031403519.1">
    <property type="nucleotide sequence ID" value="XM_031547659.1"/>
</dbReference>
<dbReference type="GeneID" id="116212912"/>
<dbReference type="Proteomes" id="UP000515151">
    <property type="component" value="Chromosome 7"/>
</dbReference>
<dbReference type="PANTHER" id="PTHR34123:SF4">
    <property type="entry name" value="PHOSPHORIBOSYLTRANSFERASE-LIKE PROTEIN, PUTATIVE (DUF2358)-RELATED"/>
    <property type="match status" value="1"/>
</dbReference>
<dbReference type="AlphaFoldDB" id="A0A6P8EAG7"/>
<dbReference type="PANTHER" id="PTHR34123">
    <property type="entry name" value="OS04G0578200 PROTEIN"/>
    <property type="match status" value="1"/>
</dbReference>
<accession>A0A6P8EAG7</accession>
<proteinExistence type="predicted"/>
<reference evidence="1" key="1">
    <citation type="journal article" date="2020" name="Plant Biotechnol. J.">
        <title>The pomegranate (Punica granatum L.) draft genome dissects genetic divergence between soft- and hard-seeded cultivars.</title>
        <authorList>
            <person name="Luo X."/>
            <person name="Li H."/>
            <person name="Wu Z."/>
            <person name="Yao W."/>
            <person name="Zhao P."/>
            <person name="Cao D."/>
            <person name="Yu H."/>
            <person name="Li K."/>
            <person name="Poudel K."/>
            <person name="Zhao D."/>
            <person name="Zhang F."/>
            <person name="Xia X."/>
            <person name="Chen L."/>
            <person name="Wang Q."/>
            <person name="Jing D."/>
            <person name="Cao S."/>
        </authorList>
    </citation>
    <scope>NUCLEOTIDE SEQUENCE [LARGE SCALE GENOMIC DNA]</scope>
    <source>
        <strain evidence="1">cv. Tunisia</strain>
    </source>
</reference>
<keyword evidence="1" id="KW-1185">Reference proteome</keyword>